<dbReference type="Gene3D" id="2.60.120.1560">
    <property type="match status" value="1"/>
</dbReference>
<dbReference type="RefSeq" id="XP_060425097.1">
    <property type="nucleotide sequence ID" value="XM_060575858.1"/>
</dbReference>
<comment type="caution">
    <text evidence="1">The sequence shown here is derived from an EMBL/GenBank/DDBJ whole genome shotgun (WGS) entry which is preliminary data.</text>
</comment>
<name>A0AAJ0ETC2_9PEZI</name>
<gene>
    <name evidence="1" type="ORF">BDP55DRAFT_676955</name>
</gene>
<dbReference type="AlphaFoldDB" id="A0AAJ0ETC2"/>
<organism evidence="1 2">
    <name type="scientific">Colletotrichum godetiae</name>
    <dbReference type="NCBI Taxonomy" id="1209918"/>
    <lineage>
        <taxon>Eukaryota</taxon>
        <taxon>Fungi</taxon>
        <taxon>Dikarya</taxon>
        <taxon>Ascomycota</taxon>
        <taxon>Pezizomycotina</taxon>
        <taxon>Sordariomycetes</taxon>
        <taxon>Hypocreomycetidae</taxon>
        <taxon>Glomerellales</taxon>
        <taxon>Glomerellaceae</taxon>
        <taxon>Colletotrichum</taxon>
        <taxon>Colletotrichum acutatum species complex</taxon>
    </lineage>
</organism>
<reference evidence="1" key="1">
    <citation type="submission" date="2021-06" db="EMBL/GenBank/DDBJ databases">
        <title>Comparative genomics, transcriptomics and evolutionary studies reveal genomic signatures of adaptation to plant cell wall in hemibiotrophic fungi.</title>
        <authorList>
            <consortium name="DOE Joint Genome Institute"/>
            <person name="Baroncelli R."/>
            <person name="Diaz J.F."/>
            <person name="Benocci T."/>
            <person name="Peng M."/>
            <person name="Battaglia E."/>
            <person name="Haridas S."/>
            <person name="Andreopoulos W."/>
            <person name="Labutti K."/>
            <person name="Pangilinan J."/>
            <person name="Floch G.L."/>
            <person name="Makela M.R."/>
            <person name="Henrissat B."/>
            <person name="Grigoriev I.V."/>
            <person name="Crouch J.A."/>
            <person name="De Vries R.P."/>
            <person name="Sukno S.A."/>
            <person name="Thon M.R."/>
        </authorList>
    </citation>
    <scope>NUCLEOTIDE SEQUENCE</scope>
    <source>
        <strain evidence="1">CBS 193.32</strain>
    </source>
</reference>
<accession>A0AAJ0ETC2</accession>
<keyword evidence="2" id="KW-1185">Reference proteome</keyword>
<proteinExistence type="predicted"/>
<dbReference type="Proteomes" id="UP001224890">
    <property type="component" value="Unassembled WGS sequence"/>
</dbReference>
<evidence type="ECO:0000313" key="2">
    <source>
        <dbReference type="Proteomes" id="UP001224890"/>
    </source>
</evidence>
<sequence length="82" mass="9078">MTGQTPIGQTTTNDISIPYYIVDSNEYVPGNTRTVDGLTVDANNFTAQYTGYFKPSVSGEWTICQSADDVSNERSCLLLRKF</sequence>
<dbReference type="GeneID" id="85460384"/>
<protein>
    <submittedName>
        <fullName evidence="1">Uncharacterized protein</fullName>
    </submittedName>
</protein>
<dbReference type="EMBL" id="JAHMHR010000050">
    <property type="protein sequence ID" value="KAK1671094.1"/>
    <property type="molecule type" value="Genomic_DNA"/>
</dbReference>
<evidence type="ECO:0000313" key="1">
    <source>
        <dbReference type="EMBL" id="KAK1671094.1"/>
    </source>
</evidence>